<dbReference type="RefSeq" id="WP_257722167.1">
    <property type="nucleotide sequence ID" value="NZ_CP012746.1"/>
</dbReference>
<proteinExistence type="predicted"/>
<dbReference type="GeneID" id="74305969"/>
<name>A0A0P0RB70_9BURK</name>
<reference evidence="1 2" key="1">
    <citation type="journal article" date="2014" name="Genome Announc.">
        <title>Draft Genome Sequence of the Haloacid-Degrading Burkholderia caribensis Strain MBA4.</title>
        <authorList>
            <person name="Pan Y."/>
            <person name="Kong K.F."/>
            <person name="Tsang J.S."/>
        </authorList>
    </citation>
    <scope>NUCLEOTIDE SEQUENCE [LARGE SCALE GENOMIC DNA]</scope>
    <source>
        <strain evidence="1 2">MBA4</strain>
    </source>
</reference>
<dbReference type="Proteomes" id="UP000019146">
    <property type="component" value="Chromosome 1"/>
</dbReference>
<protein>
    <submittedName>
        <fullName evidence="1">Uncharacterized protein</fullName>
    </submittedName>
</protein>
<gene>
    <name evidence="1" type="ORF">K788_0003808</name>
</gene>
<sequence>MFAYFLLSQFSHWLHFVDKPRCGAFLAASVDLEELGKHPQRYDR</sequence>
<evidence type="ECO:0000313" key="1">
    <source>
        <dbReference type="EMBL" id="ALL65494.1"/>
    </source>
</evidence>
<evidence type="ECO:0000313" key="2">
    <source>
        <dbReference type="Proteomes" id="UP000019146"/>
    </source>
</evidence>
<dbReference type="KEGG" id="bcai:K788_0003808"/>
<dbReference type="EMBL" id="CP012746">
    <property type="protein sequence ID" value="ALL65494.1"/>
    <property type="molecule type" value="Genomic_DNA"/>
</dbReference>
<organism evidence="1 2">
    <name type="scientific">Paraburkholderia caribensis MBA4</name>
    <dbReference type="NCBI Taxonomy" id="1323664"/>
    <lineage>
        <taxon>Bacteria</taxon>
        <taxon>Pseudomonadati</taxon>
        <taxon>Pseudomonadota</taxon>
        <taxon>Betaproteobacteria</taxon>
        <taxon>Burkholderiales</taxon>
        <taxon>Burkholderiaceae</taxon>
        <taxon>Paraburkholderia</taxon>
    </lineage>
</organism>
<dbReference type="AlphaFoldDB" id="A0A0P0RB70"/>
<accession>A0A0P0RB70</accession>